<gene>
    <name evidence="5" type="ORF">WNY58_15480</name>
</gene>
<protein>
    <submittedName>
        <fullName evidence="5">AraC family transcriptional regulator</fullName>
    </submittedName>
</protein>
<dbReference type="Proteomes" id="UP001449225">
    <property type="component" value="Unassembled WGS sequence"/>
</dbReference>
<keyword evidence="3" id="KW-0804">Transcription</keyword>
<evidence type="ECO:0000313" key="5">
    <source>
        <dbReference type="EMBL" id="MEM5537789.1"/>
    </source>
</evidence>
<sequence length="353" mass="40317">MERKITVPAGYVRHLLQLVQEQGFSVDQLLTQVGINPSEIGSQTEFPADKFGLLYQRIYYIAQDEYFGMLSGGKVPNGTFRMMCHCLIHCSTLEKAIYRASDFHEVCRGTQVKPFLVRKGRYAKVSFTTTDASEASMDELLADENPGRIRTSLSMWHHFLCWLIGKRLELKAAYFSFSEPDDVAQYKTLFQSEVKFDQHDNAIVFPARYLDFPIVQTPKTLRSFLKTAPYQLIVMVDDDASLKSQVVALIGKDFSQELPSAEEVAYRLHMSVSTLRRRLLDENTSYQKIKDESRKMAALNYMNSPQLSINDVAGLMGFDEPSAFFRSFKKWTGLTPGEYRRSDTYCQQLGASE</sequence>
<comment type="caution">
    <text evidence="5">The sequence shown here is derived from an EMBL/GenBank/DDBJ whole genome shotgun (WGS) entry which is preliminary data.</text>
</comment>
<keyword evidence="6" id="KW-1185">Reference proteome</keyword>
<dbReference type="SMART" id="SM00342">
    <property type="entry name" value="HTH_ARAC"/>
    <property type="match status" value="1"/>
</dbReference>
<evidence type="ECO:0000256" key="1">
    <source>
        <dbReference type="ARBA" id="ARBA00023015"/>
    </source>
</evidence>
<dbReference type="PRINTS" id="PR00032">
    <property type="entry name" value="HTHARAC"/>
</dbReference>
<dbReference type="InterPro" id="IPR018060">
    <property type="entry name" value="HTH_AraC"/>
</dbReference>
<feature type="domain" description="HTH araC/xylS-type" evidence="4">
    <location>
        <begin position="244"/>
        <end position="342"/>
    </location>
</feature>
<dbReference type="RefSeq" id="WP_339891920.1">
    <property type="nucleotide sequence ID" value="NZ_CAXBCE010000033.1"/>
</dbReference>
<dbReference type="SUPFAM" id="SSF46689">
    <property type="entry name" value="Homeodomain-like"/>
    <property type="match status" value="1"/>
</dbReference>
<dbReference type="PANTHER" id="PTHR47894">
    <property type="entry name" value="HTH-TYPE TRANSCRIPTIONAL REGULATOR GADX"/>
    <property type="match status" value="1"/>
</dbReference>
<dbReference type="PANTHER" id="PTHR47894:SF1">
    <property type="entry name" value="HTH-TYPE TRANSCRIPTIONAL REGULATOR VQSM"/>
    <property type="match status" value="1"/>
</dbReference>
<dbReference type="InterPro" id="IPR009057">
    <property type="entry name" value="Homeodomain-like_sf"/>
</dbReference>
<dbReference type="Pfam" id="PF12625">
    <property type="entry name" value="Arabinose_bd"/>
    <property type="match status" value="1"/>
</dbReference>
<dbReference type="PROSITE" id="PS01124">
    <property type="entry name" value="HTH_ARAC_FAMILY_2"/>
    <property type="match status" value="1"/>
</dbReference>
<organism evidence="5 6">
    <name type="scientific">Neptuniibacter pectenicola</name>
    <dbReference type="NCBI Taxonomy" id="1806669"/>
    <lineage>
        <taxon>Bacteria</taxon>
        <taxon>Pseudomonadati</taxon>
        <taxon>Pseudomonadota</taxon>
        <taxon>Gammaproteobacteria</taxon>
        <taxon>Oceanospirillales</taxon>
        <taxon>Oceanospirillaceae</taxon>
        <taxon>Neptuniibacter</taxon>
    </lineage>
</organism>
<evidence type="ECO:0000256" key="2">
    <source>
        <dbReference type="ARBA" id="ARBA00023125"/>
    </source>
</evidence>
<evidence type="ECO:0000259" key="4">
    <source>
        <dbReference type="PROSITE" id="PS01124"/>
    </source>
</evidence>
<dbReference type="Gene3D" id="1.10.10.60">
    <property type="entry name" value="Homeodomain-like"/>
    <property type="match status" value="1"/>
</dbReference>
<dbReference type="Pfam" id="PF12833">
    <property type="entry name" value="HTH_18"/>
    <property type="match status" value="1"/>
</dbReference>
<evidence type="ECO:0000313" key="6">
    <source>
        <dbReference type="Proteomes" id="UP001449225"/>
    </source>
</evidence>
<name>A0ABU9TVP2_9GAMM</name>
<keyword evidence="2" id="KW-0238">DNA-binding</keyword>
<dbReference type="InterPro" id="IPR020449">
    <property type="entry name" value="Tscrpt_reg_AraC-type_HTH"/>
</dbReference>
<evidence type="ECO:0000256" key="3">
    <source>
        <dbReference type="ARBA" id="ARBA00023163"/>
    </source>
</evidence>
<reference evidence="5 6" key="1">
    <citation type="submission" date="2024-03" db="EMBL/GenBank/DDBJ databases">
        <title>Community enrichment and isolation of bacterial strains for fucoidan degradation.</title>
        <authorList>
            <person name="Sichert A."/>
        </authorList>
    </citation>
    <scope>NUCLEOTIDE SEQUENCE [LARGE SCALE GENOMIC DNA]</scope>
    <source>
        <strain evidence="5 6">AS76</strain>
    </source>
</reference>
<dbReference type="EMBL" id="JBBMRA010000019">
    <property type="protein sequence ID" value="MEM5537789.1"/>
    <property type="molecule type" value="Genomic_DNA"/>
</dbReference>
<keyword evidence="1" id="KW-0805">Transcription regulation</keyword>
<accession>A0ABU9TVP2</accession>
<dbReference type="InterPro" id="IPR032687">
    <property type="entry name" value="AraC-type_N"/>
</dbReference>
<proteinExistence type="predicted"/>